<dbReference type="PANTHER" id="PTHR42535:SF2">
    <property type="entry name" value="CHROMOSOME UNDETERMINED SCAFFOLD_146, WHOLE GENOME SHOTGUN SEQUENCE"/>
    <property type="match status" value="1"/>
</dbReference>
<evidence type="ECO:0000313" key="7">
    <source>
        <dbReference type="Proteomes" id="UP001602119"/>
    </source>
</evidence>
<keyword evidence="3" id="KW-0378">Hydrolase</keyword>
<dbReference type="Proteomes" id="UP001602119">
    <property type="component" value="Unassembled WGS sequence"/>
</dbReference>
<dbReference type="PROSITE" id="PS50853">
    <property type="entry name" value="FN3"/>
    <property type="match status" value="2"/>
</dbReference>
<keyword evidence="1" id="KW-0732">Signal</keyword>
<dbReference type="RefSeq" id="WP_387348461.1">
    <property type="nucleotide sequence ID" value="NZ_JBIAXI010000064.1"/>
</dbReference>
<evidence type="ECO:0000256" key="2">
    <source>
        <dbReference type="ARBA" id="ARBA00023157"/>
    </source>
</evidence>
<dbReference type="PANTHER" id="PTHR42535">
    <property type="entry name" value="OOKINETE PROTEIN, PUTATIVE-RELATED"/>
    <property type="match status" value="1"/>
</dbReference>
<dbReference type="SMART" id="SM00060">
    <property type="entry name" value="FN3"/>
    <property type="match status" value="2"/>
</dbReference>
<dbReference type="SUPFAM" id="SSF49265">
    <property type="entry name" value="Fibronectin type III"/>
    <property type="match status" value="1"/>
</dbReference>
<reference evidence="6 7" key="1">
    <citation type="submission" date="2024-10" db="EMBL/GenBank/DDBJ databases">
        <title>The Natural Products Discovery Center: Release of the First 8490 Sequenced Strains for Exploring Actinobacteria Biosynthetic Diversity.</title>
        <authorList>
            <person name="Kalkreuter E."/>
            <person name="Kautsar S.A."/>
            <person name="Yang D."/>
            <person name="Bader C.D."/>
            <person name="Teijaro C.N."/>
            <person name="Fluegel L."/>
            <person name="Davis C.M."/>
            <person name="Simpson J.R."/>
            <person name="Lauterbach L."/>
            <person name="Steele A.D."/>
            <person name="Gui C."/>
            <person name="Meng S."/>
            <person name="Li G."/>
            <person name="Viehrig K."/>
            <person name="Ye F."/>
            <person name="Su P."/>
            <person name="Kiefer A.F."/>
            <person name="Nichols A."/>
            <person name="Cepeda A.J."/>
            <person name="Yan W."/>
            <person name="Fan B."/>
            <person name="Jiang Y."/>
            <person name="Adhikari A."/>
            <person name="Zheng C.-J."/>
            <person name="Schuster L."/>
            <person name="Cowan T.M."/>
            <person name="Smanski M.J."/>
            <person name="Chevrette M.G."/>
            <person name="De Carvalho L.P.S."/>
            <person name="Shen B."/>
        </authorList>
    </citation>
    <scope>NUCLEOTIDE SEQUENCE [LARGE SCALE GENOMIC DNA]</scope>
    <source>
        <strain evidence="6 7">NPDC001281</strain>
    </source>
</reference>
<dbReference type="SUPFAM" id="SSF49899">
    <property type="entry name" value="Concanavalin A-like lectins/glucanases"/>
    <property type="match status" value="1"/>
</dbReference>
<dbReference type="InterPro" id="IPR013783">
    <property type="entry name" value="Ig-like_fold"/>
</dbReference>
<feature type="domain" description="Fibronectin type-III" evidence="5">
    <location>
        <begin position="613"/>
        <end position="709"/>
    </location>
</feature>
<evidence type="ECO:0000256" key="3">
    <source>
        <dbReference type="ARBA" id="ARBA00023295"/>
    </source>
</evidence>
<evidence type="ECO:0000256" key="4">
    <source>
        <dbReference type="ARBA" id="ARBA00023326"/>
    </source>
</evidence>
<dbReference type="InterPro" id="IPR006558">
    <property type="entry name" value="LamG-like"/>
</dbReference>
<dbReference type="SMART" id="SM00560">
    <property type="entry name" value="LamGL"/>
    <property type="match status" value="1"/>
</dbReference>
<evidence type="ECO:0000313" key="6">
    <source>
        <dbReference type="EMBL" id="MFF4779666.1"/>
    </source>
</evidence>
<dbReference type="InterPro" id="IPR024301">
    <property type="entry name" value="Amidase_6"/>
</dbReference>
<feature type="non-terminal residue" evidence="6">
    <location>
        <position position="1044"/>
    </location>
</feature>
<dbReference type="InterPro" id="IPR003961">
    <property type="entry name" value="FN3_dom"/>
</dbReference>
<dbReference type="Pfam" id="PF12671">
    <property type="entry name" value="Amidase_6"/>
    <property type="match status" value="1"/>
</dbReference>
<dbReference type="Pfam" id="PF00041">
    <property type="entry name" value="fn3"/>
    <property type="match status" value="1"/>
</dbReference>
<dbReference type="CDD" id="cd00063">
    <property type="entry name" value="FN3"/>
    <property type="match status" value="2"/>
</dbReference>
<dbReference type="Gene3D" id="2.60.40.10">
    <property type="entry name" value="Immunoglobulins"/>
    <property type="match status" value="2"/>
</dbReference>
<protein>
    <submittedName>
        <fullName evidence="6">LamG-like jellyroll fold domain-containing protein</fullName>
    </submittedName>
</protein>
<keyword evidence="3" id="KW-0326">Glycosidase</keyword>
<keyword evidence="4" id="KW-0119">Carbohydrate metabolism</keyword>
<comment type="caution">
    <text evidence="6">The sequence shown here is derived from an EMBL/GenBank/DDBJ whole genome shotgun (WGS) entry which is preliminary data.</text>
</comment>
<dbReference type="Pfam" id="PF13385">
    <property type="entry name" value="Laminin_G_3"/>
    <property type="match status" value="1"/>
</dbReference>
<dbReference type="Gene3D" id="2.60.120.200">
    <property type="match status" value="1"/>
</dbReference>
<dbReference type="InterPro" id="IPR013320">
    <property type="entry name" value="ConA-like_dom_sf"/>
</dbReference>
<dbReference type="InterPro" id="IPR036116">
    <property type="entry name" value="FN3_sf"/>
</dbReference>
<keyword evidence="2" id="KW-1015">Disulfide bond</keyword>
<gene>
    <name evidence="6" type="ORF">ACFY05_43330</name>
</gene>
<feature type="domain" description="Fibronectin type-III" evidence="5">
    <location>
        <begin position="179"/>
        <end position="274"/>
    </location>
</feature>
<name>A0ABW6VJX3_MICFU</name>
<evidence type="ECO:0000256" key="1">
    <source>
        <dbReference type="ARBA" id="ARBA00022729"/>
    </source>
</evidence>
<keyword evidence="4" id="KW-0624">Polysaccharide degradation</keyword>
<sequence length="1044" mass="109863">MVTVPDAASLRITGKLTMEAWVNPTTSGVPRPTLIKEAASSPAYGLHAAVKTCLGSVFECMIMPTYVYAPSAQAKIGGTAYSATGTTALPTGSWSHIAGVYDGTTVKTYVNGTLAATTTVSGSNDTSTSPLRIGADTVAGTYFKGLIDEVRVYNLALTQAQIQADMNMAVGAPPPVDNPPTAPGTLTAVAGPDTVDLSWGAATDDRGVVTYEVHRSKAANFTPTAATRIATLSSLTYSNSGMPQGQYYYRVVAVDNAGQAGPSSNEVAAMTSAQLFPPISSALSGQVIRSEFKLGSPDSFKFKIKVCLTGVTPRICNETPFYRITSDAPHLPTDLATGTEEPLNPTLSGIVSRPSGGPVKGRFYLYQANGTPLGPVPLAEGEVSGGERLTARVPDGLIVEDGSYYWRMDACLAEICTPKTAPVPFGAPVPEPESPPTQQVTLSGNALTIRSASASATACGGAPCPLTPSTTQVGGAGAARKVSLIKADMSSLPPGALITSAVLDLGGATCDGPCPNSQVIAAHFKKNELEENPTGSVLVADLVQQSQQQVQVGTPEIDVTANANGWRHEVPDETFIDPGVAVLSDETVPPVELGGSGASRPTSLRVIYRPAGPPGIIPRIDVRQGDGGALLRWARPDDLGADTEIQNFDLEVLDAGNTVVRSLTVSEATVIVGGLTNGATYRFQVRTHTPFGVGPWKVSADTVPQAVPGGPTAYQDAVGEYAEARQSLLDKRTENTGEAVEDANQAAKIEPMLYARQQDLVTTGVEDRATDGVRLGDTLVSKLDDGTVVVRSAVTGTTVYNGQDDPVENEWTTTEDFVFAADANGNGQLKLSGEKSASAVDAMLAGNSSQINAWAGGVAPDPVTELPPVDDSTADPPALARTLAATTLNRREKAAFWASLNVGPASNKGWEYPNDCANFVSKALARGGKFRQIHIAAWFGWLNRRGEGSWWERGWKDDSFTFAAANKNYEHFMRQRFGQSDQTRAIVSATYTPTESRLSNVMLGDTIYFLNRNTDVISANFREVVVFEMGKDECRAGYVADSAG</sequence>
<accession>A0ABW6VJX3</accession>
<dbReference type="EMBL" id="JBIAXI010000064">
    <property type="protein sequence ID" value="MFF4779666.1"/>
    <property type="molecule type" value="Genomic_DNA"/>
</dbReference>
<organism evidence="6 7">
    <name type="scientific">Microtetraspora fusca</name>
    <dbReference type="NCBI Taxonomy" id="1997"/>
    <lineage>
        <taxon>Bacteria</taxon>
        <taxon>Bacillati</taxon>
        <taxon>Actinomycetota</taxon>
        <taxon>Actinomycetes</taxon>
        <taxon>Streptosporangiales</taxon>
        <taxon>Streptosporangiaceae</taxon>
        <taxon>Microtetraspora</taxon>
    </lineage>
</organism>
<proteinExistence type="predicted"/>
<keyword evidence="7" id="KW-1185">Reference proteome</keyword>
<evidence type="ECO:0000259" key="5">
    <source>
        <dbReference type="PROSITE" id="PS50853"/>
    </source>
</evidence>